<accession>A0A2N1PTD6</accession>
<feature type="modified residue" description="2,3-didehydroalanine (Ser)" evidence="6">
    <location>
        <position position="144"/>
    </location>
</feature>
<evidence type="ECO:0000256" key="9">
    <source>
        <dbReference type="RuleBase" id="RU004480"/>
    </source>
</evidence>
<dbReference type="InterPro" id="IPR001106">
    <property type="entry name" value="Aromatic_Lyase"/>
</dbReference>
<evidence type="ECO:0000256" key="3">
    <source>
        <dbReference type="ARBA" id="ARBA00022808"/>
    </source>
</evidence>
<dbReference type="GO" id="GO:0019557">
    <property type="term" value="P:L-histidine catabolic process to glutamate and formate"/>
    <property type="evidence" value="ECO:0007669"/>
    <property type="project" value="UniProtKB-UniPathway"/>
</dbReference>
<dbReference type="Pfam" id="PF00221">
    <property type="entry name" value="Lyase_aromatic"/>
    <property type="match status" value="1"/>
</dbReference>
<gene>
    <name evidence="6 10" type="primary">hutH</name>
    <name evidence="10" type="ORF">CVV64_02740</name>
</gene>
<dbReference type="InterPro" id="IPR008948">
    <property type="entry name" value="L-Aspartase-like"/>
</dbReference>
<keyword evidence="4 6" id="KW-0456">Lyase</keyword>
<dbReference type="AlphaFoldDB" id="A0A2N1PTD6"/>
<dbReference type="HAMAP" id="MF_00229">
    <property type="entry name" value="His_ammonia_lyase"/>
    <property type="match status" value="1"/>
</dbReference>
<dbReference type="InterPro" id="IPR005921">
    <property type="entry name" value="HutH"/>
</dbReference>
<protein>
    <recommendedName>
        <fullName evidence="2 6">Histidine ammonia-lyase</fullName>
        <shortName evidence="6">Histidase</shortName>
        <ecNumber evidence="2 6">4.3.1.3</ecNumber>
    </recommendedName>
</protein>
<name>A0A2N1PTD6_9BACT</name>
<dbReference type="EC" id="4.3.1.3" evidence="2 6"/>
<organism evidence="10 11">
    <name type="scientific">Candidatus Wallbacteria bacterium HGW-Wallbacteria-1</name>
    <dbReference type="NCBI Taxonomy" id="2013854"/>
    <lineage>
        <taxon>Bacteria</taxon>
        <taxon>Candidatus Walliibacteriota</taxon>
    </lineage>
</organism>
<dbReference type="GO" id="GO:0019556">
    <property type="term" value="P:L-histidine catabolic process to glutamate and formamide"/>
    <property type="evidence" value="ECO:0007669"/>
    <property type="project" value="UniProtKB-UniPathway"/>
</dbReference>
<comment type="subcellular location">
    <subcellularLocation>
        <location evidence="6 9">Cytoplasm</location>
    </subcellularLocation>
</comment>
<dbReference type="NCBIfam" id="NF006871">
    <property type="entry name" value="PRK09367.1"/>
    <property type="match status" value="1"/>
</dbReference>
<evidence type="ECO:0000256" key="5">
    <source>
        <dbReference type="ARBA" id="ARBA00049269"/>
    </source>
</evidence>
<evidence type="ECO:0000313" key="11">
    <source>
        <dbReference type="Proteomes" id="UP000233256"/>
    </source>
</evidence>
<dbReference type="PROSITE" id="PS00488">
    <property type="entry name" value="PAL_HISTIDASE"/>
    <property type="match status" value="1"/>
</dbReference>
<evidence type="ECO:0000256" key="6">
    <source>
        <dbReference type="HAMAP-Rule" id="MF_00229"/>
    </source>
</evidence>
<sequence>MTTLFLDGCTLTIENFMEAVCGERQIAIDPRALDGVNASRRTVEDIVESQKVVYGINTGFGSLANTTIPGHSIESLQHNLIMSHAVAVGEPYPDDLVRGAMILRVNALAKGYSGVRPLVLQLLVDMVNRGVIPVVPRQGSLGASGDLAPLAHMALVMIGMGEANWHGERLPGAVALERVGLSPISLSAKEGLGLINGTPFITAAGAMSTWKAQKLVVMADLIGAATLEALMGTFKAFDPKVGMVRPHPGQISSAARLTAFSQGSTIATSHTGCGRVQDAYTLRCMPQVHGAVEDAVDYCRGVMEREMNSATDNPLVFSEQGEVISAGNFHGEPVSLALDFLAIAVSELASIGERRMERLLNPALSEGLPAFCVKGSGLNSGFMIVQYTAAHLVSENKILGHPATLDSIPTSANKEDHVSMGGVAANKLLRIVENVERVLSFEALCACQALDFRKPMEPGHAVRELCSRIRSEISHLDDDRVMIDDLNRIHDLLSSGALYPEKYIQGGDR</sequence>
<feature type="cross-link" description="5-imidazolinone (Ala-Gly)" evidence="6">
    <location>
        <begin position="143"/>
        <end position="145"/>
    </location>
</feature>
<comment type="catalytic activity">
    <reaction evidence="5 6 8">
        <text>L-histidine = trans-urocanate + NH4(+)</text>
        <dbReference type="Rhea" id="RHEA:21232"/>
        <dbReference type="ChEBI" id="CHEBI:17771"/>
        <dbReference type="ChEBI" id="CHEBI:28938"/>
        <dbReference type="ChEBI" id="CHEBI:57595"/>
        <dbReference type="EC" id="4.3.1.3"/>
    </reaction>
</comment>
<evidence type="ECO:0000256" key="7">
    <source>
        <dbReference type="RuleBase" id="RU003954"/>
    </source>
</evidence>
<evidence type="ECO:0000256" key="1">
    <source>
        <dbReference type="ARBA" id="ARBA00005113"/>
    </source>
</evidence>
<evidence type="ECO:0000256" key="8">
    <source>
        <dbReference type="RuleBase" id="RU004479"/>
    </source>
</evidence>
<keyword evidence="3 6" id="KW-0369">Histidine metabolism</keyword>
<comment type="pathway">
    <text evidence="1 6 8">Amino-acid degradation; L-histidine degradation into L-glutamate; N-formimidoyl-L-glutamate from L-histidine: step 1/3.</text>
</comment>
<dbReference type="SUPFAM" id="SSF48557">
    <property type="entry name" value="L-aspartase-like"/>
    <property type="match status" value="1"/>
</dbReference>
<evidence type="ECO:0000256" key="2">
    <source>
        <dbReference type="ARBA" id="ARBA00012994"/>
    </source>
</evidence>
<keyword evidence="6" id="KW-0963">Cytoplasm</keyword>
<dbReference type="GO" id="GO:0005737">
    <property type="term" value="C:cytoplasm"/>
    <property type="evidence" value="ECO:0007669"/>
    <property type="project" value="UniProtKB-SubCell"/>
</dbReference>
<dbReference type="Proteomes" id="UP000233256">
    <property type="component" value="Unassembled WGS sequence"/>
</dbReference>
<reference evidence="10 11" key="1">
    <citation type="journal article" date="2017" name="ISME J.">
        <title>Potential for microbial H2 and metal transformations associated with novel bacteria and archaea in deep terrestrial subsurface sediments.</title>
        <authorList>
            <person name="Hernsdorf A.W."/>
            <person name="Amano Y."/>
            <person name="Miyakawa K."/>
            <person name="Ise K."/>
            <person name="Suzuki Y."/>
            <person name="Anantharaman K."/>
            <person name="Probst A."/>
            <person name="Burstein D."/>
            <person name="Thomas B.C."/>
            <person name="Banfield J.F."/>
        </authorList>
    </citation>
    <scope>NUCLEOTIDE SEQUENCE [LARGE SCALE GENOMIC DNA]</scope>
    <source>
        <strain evidence="10">HGW-Wallbacteria-1</strain>
    </source>
</reference>
<dbReference type="EMBL" id="PGXC01000002">
    <property type="protein sequence ID" value="PKK91607.1"/>
    <property type="molecule type" value="Genomic_DNA"/>
</dbReference>
<evidence type="ECO:0000256" key="4">
    <source>
        <dbReference type="ARBA" id="ARBA00023239"/>
    </source>
</evidence>
<dbReference type="FunFam" id="1.10.275.10:FF:000005">
    <property type="entry name" value="Histidine ammonia-lyase"/>
    <property type="match status" value="1"/>
</dbReference>
<dbReference type="CDD" id="cd00332">
    <property type="entry name" value="PAL-HAL"/>
    <property type="match status" value="1"/>
</dbReference>
<comment type="caution">
    <text evidence="10">The sequence shown here is derived from an EMBL/GenBank/DDBJ whole genome shotgun (WGS) entry which is preliminary data.</text>
</comment>
<evidence type="ECO:0000313" key="10">
    <source>
        <dbReference type="EMBL" id="PKK91607.1"/>
    </source>
</evidence>
<dbReference type="FunFam" id="1.20.200.10:FF:000003">
    <property type="entry name" value="Histidine ammonia-lyase"/>
    <property type="match status" value="1"/>
</dbReference>
<dbReference type="Gene3D" id="1.10.275.10">
    <property type="entry name" value="Fumarase/aspartase (N-terminal domain)"/>
    <property type="match status" value="1"/>
</dbReference>
<proteinExistence type="inferred from homology"/>
<comment type="PTM">
    <text evidence="6">Contains an active site 4-methylidene-imidazol-5-one (MIO), which is formed autocatalytically by cyclization and dehydration of residues Ala-Ser-Gly.</text>
</comment>
<dbReference type="NCBIfam" id="TIGR01225">
    <property type="entry name" value="hutH"/>
    <property type="match status" value="1"/>
</dbReference>
<dbReference type="InterPro" id="IPR024083">
    <property type="entry name" value="Fumarase/histidase_N"/>
</dbReference>
<dbReference type="GO" id="GO:0004397">
    <property type="term" value="F:histidine ammonia-lyase activity"/>
    <property type="evidence" value="ECO:0007669"/>
    <property type="project" value="UniProtKB-UniRule"/>
</dbReference>
<dbReference type="InterPro" id="IPR022313">
    <property type="entry name" value="Phe/His_NH3-lyase_AS"/>
</dbReference>
<dbReference type="PANTHER" id="PTHR10362">
    <property type="entry name" value="HISTIDINE AMMONIA-LYASE"/>
    <property type="match status" value="1"/>
</dbReference>
<dbReference type="UniPathway" id="UPA00379">
    <property type="reaction ID" value="UER00549"/>
</dbReference>
<dbReference type="Gene3D" id="1.20.200.10">
    <property type="entry name" value="Fumarase/aspartase (Central domain)"/>
    <property type="match status" value="1"/>
</dbReference>
<comment type="similarity">
    <text evidence="6 7">Belongs to the PAL/histidase family.</text>
</comment>